<accession>A0ACC3ARJ2</accession>
<reference evidence="1 2" key="1">
    <citation type="journal article" date="2023" name="ACS Omega">
        <title>Identification of the Neoaspergillic Acid Biosynthesis Gene Cluster by Establishing an In Vitro CRISPR-Ribonucleoprotein Genetic System in Aspergillus melleus.</title>
        <authorList>
            <person name="Yuan B."/>
            <person name="Grau M.F."/>
            <person name="Murata R.M."/>
            <person name="Torok T."/>
            <person name="Venkateswaran K."/>
            <person name="Stajich J.E."/>
            <person name="Wang C.C.C."/>
        </authorList>
    </citation>
    <scope>NUCLEOTIDE SEQUENCE [LARGE SCALE GENOMIC DNA]</scope>
    <source>
        <strain evidence="1 2">IMV 1140</strain>
    </source>
</reference>
<comment type="caution">
    <text evidence="1">The sequence shown here is derived from an EMBL/GenBank/DDBJ whole genome shotgun (WGS) entry which is preliminary data.</text>
</comment>
<evidence type="ECO:0000313" key="1">
    <source>
        <dbReference type="EMBL" id="KAK1140113.1"/>
    </source>
</evidence>
<gene>
    <name evidence="1" type="ORF">N8T08_010869</name>
</gene>
<dbReference type="EMBL" id="JAOPJF010000090">
    <property type="protein sequence ID" value="KAK1140113.1"/>
    <property type="molecule type" value="Genomic_DNA"/>
</dbReference>
<evidence type="ECO:0000313" key="2">
    <source>
        <dbReference type="Proteomes" id="UP001177260"/>
    </source>
</evidence>
<keyword evidence="2" id="KW-1185">Reference proteome</keyword>
<sequence>MDAERHPMGLKARNRREYVLGENIETFKLDATLGLAPDAKWTMAINIRQLVNLLSLPRPLRGHNCFSSHIIRMVDRKFTPTTGTAQKFTDGPDLSWTIFASANYGLSIQRTPPTPTTWLADFIKNSLTVAVGFIPVVGPLAAVCFPLTWTAIVDPGNFEHTLRALVPIADLAMQVAAEIQKSAQKQEKKAAQPRVVSEETVKQFESIRKFEHWNVMRAVSAAVTSGEQIVDLGGDEDALPPPPPAIVSGVTKKEVVHKLEEELPAEVPEHLPLRELQPSAPFQLATQVLQHSADALASTGTNDNSAGRTVQEVCPETVIPVEQGPGDNFNWMDKYLREELS</sequence>
<proteinExistence type="predicted"/>
<protein>
    <submittedName>
        <fullName evidence="1">Uncharacterized protein</fullName>
    </submittedName>
</protein>
<name>A0ACC3ARJ2_9EURO</name>
<organism evidence="1 2">
    <name type="scientific">Aspergillus melleus</name>
    <dbReference type="NCBI Taxonomy" id="138277"/>
    <lineage>
        <taxon>Eukaryota</taxon>
        <taxon>Fungi</taxon>
        <taxon>Dikarya</taxon>
        <taxon>Ascomycota</taxon>
        <taxon>Pezizomycotina</taxon>
        <taxon>Eurotiomycetes</taxon>
        <taxon>Eurotiomycetidae</taxon>
        <taxon>Eurotiales</taxon>
        <taxon>Aspergillaceae</taxon>
        <taxon>Aspergillus</taxon>
        <taxon>Aspergillus subgen. Circumdati</taxon>
    </lineage>
</organism>
<dbReference type="Proteomes" id="UP001177260">
    <property type="component" value="Unassembled WGS sequence"/>
</dbReference>